<evidence type="ECO:0000256" key="9">
    <source>
        <dbReference type="ARBA" id="ARBA00030757"/>
    </source>
</evidence>
<evidence type="ECO:0000256" key="4">
    <source>
        <dbReference type="ARBA" id="ARBA00013346"/>
    </source>
</evidence>
<accession>A0ABR9JL25</accession>
<evidence type="ECO:0000256" key="5">
    <source>
        <dbReference type="ARBA" id="ARBA00022490"/>
    </source>
</evidence>
<evidence type="ECO:0000256" key="2">
    <source>
        <dbReference type="ARBA" id="ARBA00005369"/>
    </source>
</evidence>
<organism evidence="12 13">
    <name type="scientific">Actinomadura algeriensis</name>
    <dbReference type="NCBI Taxonomy" id="1679523"/>
    <lineage>
        <taxon>Bacteria</taxon>
        <taxon>Bacillati</taxon>
        <taxon>Actinomycetota</taxon>
        <taxon>Actinomycetes</taxon>
        <taxon>Streptosporangiales</taxon>
        <taxon>Thermomonosporaceae</taxon>
        <taxon>Actinomadura</taxon>
    </lineage>
</organism>
<dbReference type="GO" id="GO:0032259">
    <property type="term" value="P:methylation"/>
    <property type="evidence" value="ECO:0007669"/>
    <property type="project" value="UniProtKB-KW"/>
</dbReference>
<reference evidence="12 13" key="1">
    <citation type="submission" date="2020-10" db="EMBL/GenBank/DDBJ databases">
        <title>Sequencing the genomes of 1000 actinobacteria strains.</title>
        <authorList>
            <person name="Klenk H.-P."/>
        </authorList>
    </citation>
    <scope>NUCLEOTIDE SEQUENCE [LARGE SCALE GENOMIC DNA]</scope>
    <source>
        <strain evidence="12 13">DSM 46744</strain>
    </source>
</reference>
<dbReference type="RefSeq" id="WP_192758156.1">
    <property type="nucleotide sequence ID" value="NZ_JADBDZ010000001.1"/>
</dbReference>
<keyword evidence="7 12" id="KW-0808">Transferase</keyword>
<dbReference type="InterPro" id="IPR029063">
    <property type="entry name" value="SAM-dependent_MTases_sf"/>
</dbReference>
<evidence type="ECO:0000313" key="13">
    <source>
        <dbReference type="Proteomes" id="UP000627838"/>
    </source>
</evidence>
<keyword evidence="13" id="KW-1185">Reference proteome</keyword>
<evidence type="ECO:0000256" key="8">
    <source>
        <dbReference type="ARBA" id="ARBA00022691"/>
    </source>
</evidence>
<dbReference type="Pfam" id="PF01135">
    <property type="entry name" value="PCMT"/>
    <property type="match status" value="1"/>
</dbReference>
<evidence type="ECO:0000256" key="7">
    <source>
        <dbReference type="ARBA" id="ARBA00022679"/>
    </source>
</evidence>
<comment type="similarity">
    <text evidence="2">Belongs to the methyltransferase superfamily. L-isoaspartyl/D-aspartyl protein methyltransferase family.</text>
</comment>
<dbReference type="EMBL" id="JADBDZ010000001">
    <property type="protein sequence ID" value="MBE1531257.1"/>
    <property type="molecule type" value="Genomic_DNA"/>
</dbReference>
<dbReference type="PANTHER" id="PTHR11579">
    <property type="entry name" value="PROTEIN-L-ISOASPARTATE O-METHYLTRANSFERASE"/>
    <property type="match status" value="1"/>
</dbReference>
<proteinExistence type="inferred from homology"/>
<evidence type="ECO:0000256" key="11">
    <source>
        <dbReference type="ARBA" id="ARBA00031350"/>
    </source>
</evidence>
<dbReference type="CDD" id="cd02440">
    <property type="entry name" value="AdoMet_MTases"/>
    <property type="match status" value="1"/>
</dbReference>
<name>A0ABR9JL25_9ACTN</name>
<evidence type="ECO:0000256" key="3">
    <source>
        <dbReference type="ARBA" id="ARBA00011890"/>
    </source>
</evidence>
<dbReference type="Gene3D" id="3.40.50.150">
    <property type="entry name" value="Vaccinia Virus protein VP39"/>
    <property type="match status" value="1"/>
</dbReference>
<dbReference type="SUPFAM" id="SSF53335">
    <property type="entry name" value="S-adenosyl-L-methionine-dependent methyltransferases"/>
    <property type="match status" value="1"/>
</dbReference>
<dbReference type="GO" id="GO:0004719">
    <property type="term" value="F:protein-L-isoaspartate (D-aspartate) O-methyltransferase activity"/>
    <property type="evidence" value="ECO:0007669"/>
    <property type="project" value="UniProtKB-EC"/>
</dbReference>
<evidence type="ECO:0000256" key="6">
    <source>
        <dbReference type="ARBA" id="ARBA00022603"/>
    </source>
</evidence>
<dbReference type="EC" id="2.1.1.77" evidence="3"/>
<comment type="subcellular location">
    <subcellularLocation>
        <location evidence="1">Cytoplasm</location>
    </subcellularLocation>
</comment>
<dbReference type="PANTHER" id="PTHR11579:SF0">
    <property type="entry name" value="PROTEIN-L-ISOASPARTATE(D-ASPARTATE) O-METHYLTRANSFERASE"/>
    <property type="match status" value="1"/>
</dbReference>
<evidence type="ECO:0000313" key="12">
    <source>
        <dbReference type="EMBL" id="MBE1531257.1"/>
    </source>
</evidence>
<protein>
    <recommendedName>
        <fullName evidence="4">Protein-L-isoaspartate O-methyltransferase</fullName>
        <ecNumber evidence="3">2.1.1.77</ecNumber>
    </recommendedName>
    <alternativeName>
        <fullName evidence="11">L-isoaspartyl protein carboxyl methyltransferase</fullName>
    </alternativeName>
    <alternativeName>
        <fullName evidence="9">Protein L-isoaspartyl methyltransferase</fullName>
    </alternativeName>
    <alternativeName>
        <fullName evidence="10">Protein-beta-aspartate methyltransferase</fullName>
    </alternativeName>
</protein>
<comment type="caution">
    <text evidence="12">The sequence shown here is derived from an EMBL/GenBank/DDBJ whole genome shotgun (WGS) entry which is preliminary data.</text>
</comment>
<evidence type="ECO:0000256" key="10">
    <source>
        <dbReference type="ARBA" id="ARBA00031323"/>
    </source>
</evidence>
<keyword evidence="8" id="KW-0949">S-adenosyl-L-methionine</keyword>
<dbReference type="InterPro" id="IPR000682">
    <property type="entry name" value="PCMT"/>
</dbReference>
<keyword evidence="5" id="KW-0963">Cytoplasm</keyword>
<gene>
    <name evidence="12" type="ORF">H4W34_001090</name>
</gene>
<dbReference type="Proteomes" id="UP000627838">
    <property type="component" value="Unassembled WGS sequence"/>
</dbReference>
<keyword evidence="6 12" id="KW-0489">Methyltransferase</keyword>
<sequence length="360" mass="38254">MSEDVEGWRHRAAALADALVERGVVTDPAWREVVASVPRHVFVPAFYDDSSGLVTGDAPGWLDAVYRDDTLVTQRMEHGGFEWPTSSSTRPSLMLRMLKLLDVADGMTVLEVGSGTGYNSALLSERLGSANVTSVDIDPELVDAARGRLADAGYTPVVAARDGALGHAGRAPYDRVIATVAFERVPYAWVEQTRPGGVVLADVRPRGMTWAGALARLTVDGESARRPFVECTWGFMSARPDVSRPGVPEGGHIDATSVRTRTSAVGADALHAPDLSLLIRQRLPGVTAFLGADGAQVTAPDGSWADVSGGTVEFGGPRDVWAAVEGAHAWWGARGRPGVESFVLEVDRRGQRFAMVGALG</sequence>
<evidence type="ECO:0000256" key="1">
    <source>
        <dbReference type="ARBA" id="ARBA00004496"/>
    </source>
</evidence>